<evidence type="ECO:0000313" key="2">
    <source>
        <dbReference type="EMBL" id="SER43722.1"/>
    </source>
</evidence>
<sequence>MLFLHMVATPVGRTLDENGDPIPGSGLEVDPDGDLAEKLRERTGPLVSNPVTREWVAELEPPEDTGGEYHSALYLSAGEGPPEHYHVGYEETFEGISGELTVVVEGTPHRVSAGDSRTVPAGTVHKPRYDGDRFAAAIGTVKPPGKALPLIRTLFGLAHEGNVSDSGQPTVLQGMVLTDELADDTVFVSPPPAVTRLLATVLAPVGRRFGYRTTYAKYEGPEFWERHVEQPSL</sequence>
<dbReference type="InterPro" id="IPR013096">
    <property type="entry name" value="Cupin_2"/>
</dbReference>
<dbReference type="EMBL" id="FOFD01000005">
    <property type="protein sequence ID" value="SER43722.1"/>
    <property type="molecule type" value="Genomic_DNA"/>
</dbReference>
<dbReference type="InterPro" id="IPR053146">
    <property type="entry name" value="QDO-like"/>
</dbReference>
<dbReference type="STRING" id="1186196.SAMN04489841_3875"/>
<dbReference type="Proteomes" id="UP000199114">
    <property type="component" value="Unassembled WGS sequence"/>
</dbReference>
<evidence type="ECO:0000259" key="1">
    <source>
        <dbReference type="Pfam" id="PF07883"/>
    </source>
</evidence>
<proteinExistence type="predicted"/>
<dbReference type="InterPro" id="IPR014710">
    <property type="entry name" value="RmlC-like_jellyroll"/>
</dbReference>
<accession>A0A1H9P6C9</accession>
<dbReference type="Pfam" id="PF07883">
    <property type="entry name" value="Cupin_2"/>
    <property type="match status" value="1"/>
</dbReference>
<dbReference type="Gene3D" id="2.60.120.10">
    <property type="entry name" value="Jelly Rolls"/>
    <property type="match status" value="1"/>
</dbReference>
<reference evidence="3" key="1">
    <citation type="submission" date="2016-10" db="EMBL/GenBank/DDBJ databases">
        <authorList>
            <person name="Varghese N."/>
            <person name="Submissions S."/>
        </authorList>
    </citation>
    <scope>NUCLEOTIDE SEQUENCE [LARGE SCALE GENOMIC DNA]</scope>
    <source>
        <strain evidence="3">DSM 25055</strain>
    </source>
</reference>
<feature type="domain" description="Cupin type-2" evidence="1">
    <location>
        <begin position="76"/>
        <end position="133"/>
    </location>
</feature>
<dbReference type="AlphaFoldDB" id="A0A1H9P6C9"/>
<gene>
    <name evidence="2" type="ORF">SAMN04489841_3875</name>
</gene>
<name>A0A1H9P6C9_9EURY</name>
<dbReference type="PANTHER" id="PTHR36440:SF1">
    <property type="entry name" value="PUTATIVE (AFU_ORTHOLOGUE AFUA_8G07350)-RELATED"/>
    <property type="match status" value="1"/>
</dbReference>
<dbReference type="PANTHER" id="PTHR36440">
    <property type="entry name" value="PUTATIVE (AFU_ORTHOLOGUE AFUA_8G07350)-RELATED"/>
    <property type="match status" value="1"/>
</dbReference>
<dbReference type="InterPro" id="IPR011051">
    <property type="entry name" value="RmlC_Cupin_sf"/>
</dbReference>
<organism evidence="2 3">
    <name type="scientific">Natrinema salaciae</name>
    <dbReference type="NCBI Taxonomy" id="1186196"/>
    <lineage>
        <taxon>Archaea</taxon>
        <taxon>Methanobacteriati</taxon>
        <taxon>Methanobacteriota</taxon>
        <taxon>Stenosarchaea group</taxon>
        <taxon>Halobacteria</taxon>
        <taxon>Halobacteriales</taxon>
        <taxon>Natrialbaceae</taxon>
        <taxon>Natrinema</taxon>
    </lineage>
</organism>
<dbReference type="SUPFAM" id="SSF51182">
    <property type="entry name" value="RmlC-like cupins"/>
    <property type="match status" value="1"/>
</dbReference>
<keyword evidence="3" id="KW-1185">Reference proteome</keyword>
<evidence type="ECO:0000313" key="3">
    <source>
        <dbReference type="Proteomes" id="UP000199114"/>
    </source>
</evidence>
<protein>
    <submittedName>
        <fullName evidence="2">Cupin domain-containing protein</fullName>
    </submittedName>
</protein>